<evidence type="ECO:0000259" key="8">
    <source>
        <dbReference type="PROSITE" id="PS50928"/>
    </source>
</evidence>
<feature type="transmembrane region" description="Helical" evidence="7">
    <location>
        <begin position="166"/>
        <end position="185"/>
    </location>
</feature>
<dbReference type="PROSITE" id="PS50928">
    <property type="entry name" value="ABC_TM1"/>
    <property type="match status" value="1"/>
</dbReference>
<dbReference type="Pfam" id="PF00528">
    <property type="entry name" value="BPD_transp_1"/>
    <property type="match status" value="1"/>
</dbReference>
<dbReference type="Proteomes" id="UP000199387">
    <property type="component" value="Unassembled WGS sequence"/>
</dbReference>
<keyword evidence="6 7" id="KW-0472">Membrane</keyword>
<dbReference type="Pfam" id="PF19300">
    <property type="entry name" value="BPD_transp_1_N"/>
    <property type="match status" value="1"/>
</dbReference>
<feature type="domain" description="ABC transmembrane type-1" evidence="8">
    <location>
        <begin position="94"/>
        <end position="295"/>
    </location>
</feature>
<comment type="subcellular location">
    <subcellularLocation>
        <location evidence="1 7">Cell membrane</location>
        <topology evidence="1 7">Multi-pass membrane protein</topology>
    </subcellularLocation>
</comment>
<comment type="similarity">
    <text evidence="7">Belongs to the binding-protein-dependent transport system permease family.</text>
</comment>
<keyword evidence="3" id="KW-1003">Cell membrane</keyword>
<feature type="transmembrane region" description="Helical" evidence="7">
    <location>
        <begin position="100"/>
        <end position="121"/>
    </location>
</feature>
<evidence type="ECO:0000256" key="7">
    <source>
        <dbReference type="RuleBase" id="RU363032"/>
    </source>
</evidence>
<dbReference type="Gene3D" id="1.10.3720.10">
    <property type="entry name" value="MetI-like"/>
    <property type="match status" value="1"/>
</dbReference>
<gene>
    <name evidence="9" type="ORF">SAMN04488112_10757</name>
</gene>
<feature type="transmembrane region" description="Helical" evidence="7">
    <location>
        <begin position="226"/>
        <end position="252"/>
    </location>
</feature>
<dbReference type="EMBL" id="FMZA01000007">
    <property type="protein sequence ID" value="SDC38438.1"/>
    <property type="molecule type" value="Genomic_DNA"/>
</dbReference>
<dbReference type="SUPFAM" id="SSF161098">
    <property type="entry name" value="MetI-like"/>
    <property type="match status" value="1"/>
</dbReference>
<organism evidence="9 10">
    <name type="scientific">Melghirimyces thermohalophilus</name>
    <dbReference type="NCBI Taxonomy" id="1236220"/>
    <lineage>
        <taxon>Bacteria</taxon>
        <taxon>Bacillati</taxon>
        <taxon>Bacillota</taxon>
        <taxon>Bacilli</taxon>
        <taxon>Bacillales</taxon>
        <taxon>Thermoactinomycetaceae</taxon>
        <taxon>Melghirimyces</taxon>
    </lineage>
</organism>
<dbReference type="RefSeq" id="WP_091567976.1">
    <property type="nucleotide sequence ID" value="NZ_FMZA01000007.1"/>
</dbReference>
<evidence type="ECO:0000256" key="5">
    <source>
        <dbReference type="ARBA" id="ARBA00022989"/>
    </source>
</evidence>
<reference evidence="9 10" key="1">
    <citation type="submission" date="2016-10" db="EMBL/GenBank/DDBJ databases">
        <authorList>
            <person name="de Groot N.N."/>
        </authorList>
    </citation>
    <scope>NUCLEOTIDE SEQUENCE [LARGE SCALE GENOMIC DNA]</scope>
    <source>
        <strain evidence="9 10">DSM 45514</strain>
    </source>
</reference>
<proteinExistence type="inferred from homology"/>
<dbReference type="PANTHER" id="PTHR43163">
    <property type="entry name" value="DIPEPTIDE TRANSPORT SYSTEM PERMEASE PROTEIN DPPB-RELATED"/>
    <property type="match status" value="1"/>
</dbReference>
<dbReference type="InterPro" id="IPR000515">
    <property type="entry name" value="MetI-like"/>
</dbReference>
<dbReference type="STRING" id="1236220.SAMN04488112_10757"/>
<dbReference type="AlphaFoldDB" id="A0A1G6L5M1"/>
<feature type="transmembrane region" description="Helical" evidence="7">
    <location>
        <begin position="133"/>
        <end position="154"/>
    </location>
</feature>
<evidence type="ECO:0000256" key="2">
    <source>
        <dbReference type="ARBA" id="ARBA00022448"/>
    </source>
</evidence>
<evidence type="ECO:0000313" key="9">
    <source>
        <dbReference type="EMBL" id="SDC38438.1"/>
    </source>
</evidence>
<name>A0A1G6L5M1_9BACL</name>
<dbReference type="GO" id="GO:0055085">
    <property type="term" value="P:transmembrane transport"/>
    <property type="evidence" value="ECO:0007669"/>
    <property type="project" value="InterPro"/>
</dbReference>
<evidence type="ECO:0000256" key="4">
    <source>
        <dbReference type="ARBA" id="ARBA00022692"/>
    </source>
</evidence>
<feature type="transmembrane region" description="Helical" evidence="7">
    <location>
        <begin position="272"/>
        <end position="298"/>
    </location>
</feature>
<evidence type="ECO:0000256" key="6">
    <source>
        <dbReference type="ARBA" id="ARBA00023136"/>
    </source>
</evidence>
<evidence type="ECO:0000256" key="3">
    <source>
        <dbReference type="ARBA" id="ARBA00022475"/>
    </source>
</evidence>
<feature type="transmembrane region" description="Helical" evidence="7">
    <location>
        <begin position="9"/>
        <end position="30"/>
    </location>
</feature>
<keyword evidence="5 7" id="KW-1133">Transmembrane helix</keyword>
<dbReference type="CDD" id="cd06261">
    <property type="entry name" value="TM_PBP2"/>
    <property type="match status" value="1"/>
</dbReference>
<protein>
    <submittedName>
        <fullName evidence="9">Oligopeptide transport system permease protein</fullName>
    </submittedName>
</protein>
<accession>A0A1G6L5M1</accession>
<dbReference type="GO" id="GO:0005886">
    <property type="term" value="C:plasma membrane"/>
    <property type="evidence" value="ECO:0007669"/>
    <property type="project" value="UniProtKB-SubCell"/>
</dbReference>
<keyword evidence="4 7" id="KW-0812">Transmembrane</keyword>
<sequence length="309" mass="34103">MGRFVIKRLIYMVITLWVIATGTFFLMHSLPGSPLENEDRIPPELREQILEQYGLNDPLPVQYVKFLGDLVQGDLGNSFKYDGRSITAMIMEGFPASAQLGLQAMIFGVLVGVALGTVSALRRGSWVDNGSTVLSVLGYAVPSFTLAALFSYYVGVVWGVLPTAGWGTFAHSILPSLSLSFLVIAQITRYVRTEMLEVLGQDYMKTARAKGLNRKTVIFRHGLRNALIPAITILGPLTVALLTGSLVVEQIFNIPGMGWMFVDSIMTNDYTMIMGVTMFYSFLLVLSIFIVDILYGVVDPRIRLTSPKE</sequence>
<keyword evidence="2 7" id="KW-0813">Transport</keyword>
<keyword evidence="10" id="KW-1185">Reference proteome</keyword>
<evidence type="ECO:0000256" key="1">
    <source>
        <dbReference type="ARBA" id="ARBA00004651"/>
    </source>
</evidence>
<dbReference type="PANTHER" id="PTHR43163:SF6">
    <property type="entry name" value="DIPEPTIDE TRANSPORT SYSTEM PERMEASE PROTEIN DPPB-RELATED"/>
    <property type="match status" value="1"/>
</dbReference>
<dbReference type="InterPro" id="IPR045621">
    <property type="entry name" value="BPD_transp_1_N"/>
</dbReference>
<dbReference type="OrthoDB" id="9773683at2"/>
<evidence type="ECO:0000313" key="10">
    <source>
        <dbReference type="Proteomes" id="UP000199387"/>
    </source>
</evidence>
<dbReference type="InterPro" id="IPR035906">
    <property type="entry name" value="MetI-like_sf"/>
</dbReference>